<evidence type="ECO:0000256" key="2">
    <source>
        <dbReference type="SAM" id="Phobius"/>
    </source>
</evidence>
<gene>
    <name evidence="3" type="ORF">KLO01_21780</name>
</gene>
<keyword evidence="2" id="KW-1133">Transmembrane helix</keyword>
<organism evidence="3 4">
    <name type="scientific">Knoellia locipacati</name>
    <dbReference type="NCBI Taxonomy" id="882824"/>
    <lineage>
        <taxon>Bacteria</taxon>
        <taxon>Bacillati</taxon>
        <taxon>Actinomycetota</taxon>
        <taxon>Actinomycetes</taxon>
        <taxon>Micrococcales</taxon>
        <taxon>Intrasporangiaceae</taxon>
        <taxon>Knoellia</taxon>
    </lineage>
</organism>
<evidence type="ECO:0008006" key="5">
    <source>
        <dbReference type="Google" id="ProtNLM"/>
    </source>
</evidence>
<evidence type="ECO:0000313" key="4">
    <source>
        <dbReference type="Proteomes" id="UP000321793"/>
    </source>
</evidence>
<comment type="caution">
    <text evidence="3">The sequence shown here is derived from an EMBL/GenBank/DDBJ whole genome shotgun (WGS) entry which is preliminary data.</text>
</comment>
<evidence type="ECO:0000256" key="1">
    <source>
        <dbReference type="SAM" id="MobiDB-lite"/>
    </source>
</evidence>
<reference evidence="3 4" key="1">
    <citation type="submission" date="2019-07" db="EMBL/GenBank/DDBJ databases">
        <title>Whole genome shotgun sequence of Knoellia locipacati NBRC 109775.</title>
        <authorList>
            <person name="Hosoyama A."/>
            <person name="Uohara A."/>
            <person name="Ohji S."/>
            <person name="Ichikawa N."/>
        </authorList>
    </citation>
    <scope>NUCLEOTIDE SEQUENCE [LARGE SCALE GENOMIC DNA]</scope>
    <source>
        <strain evidence="3 4">NBRC 109775</strain>
    </source>
</reference>
<keyword evidence="2" id="KW-0812">Transmembrane</keyword>
<proteinExistence type="predicted"/>
<feature type="region of interest" description="Disordered" evidence="1">
    <location>
        <begin position="94"/>
        <end position="117"/>
    </location>
</feature>
<dbReference type="Proteomes" id="UP000321793">
    <property type="component" value="Unassembled WGS sequence"/>
</dbReference>
<dbReference type="EMBL" id="BKBA01000008">
    <property type="protein sequence ID" value="GEQ14131.1"/>
    <property type="molecule type" value="Genomic_DNA"/>
</dbReference>
<name>A0A512T1V4_9MICO</name>
<evidence type="ECO:0000313" key="3">
    <source>
        <dbReference type="EMBL" id="GEQ14131.1"/>
    </source>
</evidence>
<dbReference type="AlphaFoldDB" id="A0A512T1V4"/>
<feature type="compositionally biased region" description="Low complexity" evidence="1">
    <location>
        <begin position="95"/>
        <end position="107"/>
    </location>
</feature>
<accession>A0A512T1V4</accession>
<keyword evidence="2" id="KW-0472">Membrane</keyword>
<protein>
    <recommendedName>
        <fullName evidence="5">DivIVA domain-containing protein</fullName>
    </recommendedName>
</protein>
<feature type="transmembrane region" description="Helical" evidence="2">
    <location>
        <begin position="16"/>
        <end position="34"/>
    </location>
</feature>
<keyword evidence="4" id="KW-1185">Reference proteome</keyword>
<sequence length="117" mass="12408">MSHVAWGPPRIGDVEWVALALLAAAVVTVTVLVATGRLQPALLSEPTRTVPPLELPDAPTSSDVDRLSLGTTVYGYAADDVDAALDGRRQRLADQEQALADQEQALANRDGHVHPHA</sequence>